<protein>
    <submittedName>
        <fullName evidence="2">Uncharacterized protein</fullName>
    </submittedName>
</protein>
<feature type="signal peptide" evidence="1">
    <location>
        <begin position="1"/>
        <end position="24"/>
    </location>
</feature>
<dbReference type="HOGENOM" id="CLU_2389669_0_0_1"/>
<dbReference type="STRING" id="65489.A0A0D3GD27"/>
<name>A0A0D3GD27_9ORYZ</name>
<evidence type="ECO:0000313" key="3">
    <source>
        <dbReference type="Proteomes" id="UP000026960"/>
    </source>
</evidence>
<keyword evidence="3" id="KW-1185">Reference proteome</keyword>
<organism evidence="2">
    <name type="scientific">Oryza barthii</name>
    <dbReference type="NCBI Taxonomy" id="65489"/>
    <lineage>
        <taxon>Eukaryota</taxon>
        <taxon>Viridiplantae</taxon>
        <taxon>Streptophyta</taxon>
        <taxon>Embryophyta</taxon>
        <taxon>Tracheophyta</taxon>
        <taxon>Spermatophyta</taxon>
        <taxon>Magnoliopsida</taxon>
        <taxon>Liliopsida</taxon>
        <taxon>Poales</taxon>
        <taxon>Poaceae</taxon>
        <taxon>BOP clade</taxon>
        <taxon>Oryzoideae</taxon>
        <taxon>Oryzeae</taxon>
        <taxon>Oryzinae</taxon>
        <taxon>Oryza</taxon>
    </lineage>
</organism>
<sequence length="94" mass="9694">MAIASSSSSLLLLMFLAFLDHGAAVANLSSIEAAVRDRAFQLFRRTSEIVADAVGEDGEDAAGVGGGAKLTSAANTHEQKLHACTSTTYCSNFG</sequence>
<feature type="chain" id="PRO_5002272433" evidence="1">
    <location>
        <begin position="25"/>
        <end position="94"/>
    </location>
</feature>
<reference evidence="2" key="2">
    <citation type="submission" date="2015-03" db="UniProtKB">
        <authorList>
            <consortium name="EnsemblPlants"/>
        </authorList>
    </citation>
    <scope>IDENTIFICATION</scope>
</reference>
<keyword evidence="1" id="KW-0732">Signal</keyword>
<dbReference type="EnsemblPlants" id="OBART06G03900.1">
    <property type="protein sequence ID" value="OBART06G03900.1"/>
    <property type="gene ID" value="OBART06G03900"/>
</dbReference>
<accession>A0A0D3GD27</accession>
<dbReference type="PaxDb" id="65489-OBART06G03900.1"/>
<dbReference type="Proteomes" id="UP000026960">
    <property type="component" value="Chromosome 6"/>
</dbReference>
<evidence type="ECO:0000256" key="1">
    <source>
        <dbReference type="SAM" id="SignalP"/>
    </source>
</evidence>
<dbReference type="Gramene" id="OBART06G03900.1">
    <property type="protein sequence ID" value="OBART06G03900.1"/>
    <property type="gene ID" value="OBART06G03900"/>
</dbReference>
<dbReference type="AlphaFoldDB" id="A0A0D3GD27"/>
<proteinExistence type="predicted"/>
<reference evidence="2" key="1">
    <citation type="journal article" date="2009" name="Rice">
        <title>De Novo Next Generation Sequencing of Plant Genomes.</title>
        <authorList>
            <person name="Rounsley S."/>
            <person name="Marri P.R."/>
            <person name="Yu Y."/>
            <person name="He R."/>
            <person name="Sisneros N."/>
            <person name="Goicoechea J.L."/>
            <person name="Lee S.J."/>
            <person name="Angelova A."/>
            <person name="Kudrna D."/>
            <person name="Luo M."/>
            <person name="Affourtit J."/>
            <person name="Desany B."/>
            <person name="Knight J."/>
            <person name="Niazi F."/>
            <person name="Egholm M."/>
            <person name="Wing R.A."/>
        </authorList>
    </citation>
    <scope>NUCLEOTIDE SEQUENCE [LARGE SCALE GENOMIC DNA]</scope>
    <source>
        <strain evidence="2">cv. IRGC 105608</strain>
    </source>
</reference>
<evidence type="ECO:0000313" key="2">
    <source>
        <dbReference type="EnsemblPlants" id="OBART06G03900.1"/>
    </source>
</evidence>